<organism evidence="1 2">
    <name type="scientific">Vigna unguiculata</name>
    <name type="common">Cowpea</name>
    <dbReference type="NCBI Taxonomy" id="3917"/>
    <lineage>
        <taxon>Eukaryota</taxon>
        <taxon>Viridiplantae</taxon>
        <taxon>Streptophyta</taxon>
        <taxon>Embryophyta</taxon>
        <taxon>Tracheophyta</taxon>
        <taxon>Spermatophyta</taxon>
        <taxon>Magnoliopsida</taxon>
        <taxon>eudicotyledons</taxon>
        <taxon>Gunneridae</taxon>
        <taxon>Pentapetalae</taxon>
        <taxon>rosids</taxon>
        <taxon>fabids</taxon>
        <taxon>Fabales</taxon>
        <taxon>Fabaceae</taxon>
        <taxon>Papilionoideae</taxon>
        <taxon>50 kb inversion clade</taxon>
        <taxon>NPAAA clade</taxon>
        <taxon>indigoferoid/millettioid clade</taxon>
        <taxon>Phaseoleae</taxon>
        <taxon>Vigna</taxon>
    </lineage>
</organism>
<sequence>MAIKPIKRNSPNLDFLAQLVKSATSSLFANLLLALLPIQTQTSPNTHRNSPFVLYFWRHAPSDLCCIIPPGGNIPTARRPTRTVTTATGSCLVRLAARPRRQAPYQ</sequence>
<accession>A0A4D6L468</accession>
<evidence type="ECO:0000313" key="1">
    <source>
        <dbReference type="EMBL" id="QCD83268.1"/>
    </source>
</evidence>
<protein>
    <submittedName>
        <fullName evidence="1">Uncharacterized protein</fullName>
    </submittedName>
</protein>
<reference evidence="1 2" key="1">
    <citation type="submission" date="2019-04" db="EMBL/GenBank/DDBJ databases">
        <title>An improved genome assembly and genetic linkage map for asparagus bean, Vigna unguiculata ssp. sesquipedialis.</title>
        <authorList>
            <person name="Xia Q."/>
            <person name="Zhang R."/>
            <person name="Dong Y."/>
        </authorList>
    </citation>
    <scope>NUCLEOTIDE SEQUENCE [LARGE SCALE GENOMIC DNA]</scope>
    <source>
        <tissue evidence="1">Leaf</tissue>
    </source>
</reference>
<evidence type="ECO:0000313" key="2">
    <source>
        <dbReference type="Proteomes" id="UP000501690"/>
    </source>
</evidence>
<dbReference type="EMBL" id="CP039346">
    <property type="protein sequence ID" value="QCD83268.1"/>
    <property type="molecule type" value="Genomic_DNA"/>
</dbReference>
<keyword evidence="2" id="KW-1185">Reference proteome</keyword>
<dbReference type="Proteomes" id="UP000501690">
    <property type="component" value="Linkage Group LG2"/>
</dbReference>
<proteinExistence type="predicted"/>
<gene>
    <name evidence="1" type="ORF">DEO72_LG2g3611</name>
</gene>
<name>A0A4D6L468_VIGUN</name>
<dbReference type="AlphaFoldDB" id="A0A4D6L468"/>